<dbReference type="InterPro" id="IPR050275">
    <property type="entry name" value="PGM_Phosphatase"/>
</dbReference>
<dbReference type="PANTHER" id="PTHR48100:SF1">
    <property type="entry name" value="HISTIDINE PHOSPHATASE FAMILY PROTEIN-RELATED"/>
    <property type="match status" value="1"/>
</dbReference>
<accession>A0A7W6H0T2</accession>
<dbReference type="GO" id="GO:0016791">
    <property type="term" value="F:phosphatase activity"/>
    <property type="evidence" value="ECO:0007669"/>
    <property type="project" value="TreeGrafter"/>
</dbReference>
<dbReference type="PANTHER" id="PTHR48100">
    <property type="entry name" value="BROAD-SPECIFICITY PHOSPHATASE YOR283W-RELATED"/>
    <property type="match status" value="1"/>
</dbReference>
<protein>
    <submittedName>
        <fullName evidence="1">Putative phosphoglycerate mutase</fullName>
        <ecNumber evidence="1">5.4.2.12</ecNumber>
    </submittedName>
</protein>
<dbReference type="SUPFAM" id="SSF53254">
    <property type="entry name" value="Phosphoglycerate mutase-like"/>
    <property type="match status" value="1"/>
</dbReference>
<dbReference type="AlphaFoldDB" id="A0A7W6H0T2"/>
<dbReference type="SMART" id="SM00855">
    <property type="entry name" value="PGAM"/>
    <property type="match status" value="1"/>
</dbReference>
<dbReference type="InterPro" id="IPR013078">
    <property type="entry name" value="His_Pase_superF_clade-1"/>
</dbReference>
<dbReference type="EMBL" id="JACIEI010000012">
    <property type="protein sequence ID" value="MBB3995251.1"/>
    <property type="molecule type" value="Genomic_DNA"/>
</dbReference>
<organism evidence="1 2">
    <name type="scientific">Sulfitobacter undariae</name>
    <dbReference type="NCBI Taxonomy" id="1563671"/>
    <lineage>
        <taxon>Bacteria</taxon>
        <taxon>Pseudomonadati</taxon>
        <taxon>Pseudomonadota</taxon>
        <taxon>Alphaproteobacteria</taxon>
        <taxon>Rhodobacterales</taxon>
        <taxon>Roseobacteraceae</taxon>
        <taxon>Sulfitobacter</taxon>
    </lineage>
</organism>
<dbReference type="EC" id="5.4.2.12" evidence="1"/>
<dbReference type="Pfam" id="PF00300">
    <property type="entry name" value="His_Phos_1"/>
    <property type="match status" value="1"/>
</dbReference>
<dbReference type="RefSeq" id="WP_184567003.1">
    <property type="nucleotide sequence ID" value="NZ_JACIEI010000012.1"/>
</dbReference>
<proteinExistence type="predicted"/>
<name>A0A7W6H0T2_9RHOB</name>
<dbReference type="Gene3D" id="3.40.50.1240">
    <property type="entry name" value="Phosphoglycerate mutase-like"/>
    <property type="match status" value="1"/>
</dbReference>
<keyword evidence="2" id="KW-1185">Reference proteome</keyword>
<sequence length="194" mass="22137">MPRLALLRHGHTAWNRAGRIQGRTDVPLDDAARAQLRDLRMPAPWDKADLWSSPLLRAVETAKLVTDREPMTDPALIEMDWGQWEGCMGRDLVADAASGFRHIEEWGWDYSPPDGESPAIMRARLLKWAEMLTRDTVAVCHIGVMRVLMAQASGWNFSGAAPFQIKRNRLYILDISETKWQLDPQPLRLEDRNP</sequence>
<evidence type="ECO:0000313" key="2">
    <source>
        <dbReference type="Proteomes" id="UP000530268"/>
    </source>
</evidence>
<gene>
    <name evidence="1" type="ORF">GGR95_002903</name>
</gene>
<keyword evidence="1" id="KW-0413">Isomerase</keyword>
<dbReference type="PIRSF" id="PIRSF000709">
    <property type="entry name" value="6PFK_2-Ptase"/>
    <property type="match status" value="1"/>
</dbReference>
<dbReference type="InterPro" id="IPR029033">
    <property type="entry name" value="His_PPase_superfam"/>
</dbReference>
<evidence type="ECO:0000313" key="1">
    <source>
        <dbReference type="EMBL" id="MBB3995251.1"/>
    </source>
</evidence>
<dbReference type="GO" id="GO:0005737">
    <property type="term" value="C:cytoplasm"/>
    <property type="evidence" value="ECO:0007669"/>
    <property type="project" value="TreeGrafter"/>
</dbReference>
<dbReference type="GO" id="GO:0004619">
    <property type="term" value="F:phosphoglycerate mutase activity"/>
    <property type="evidence" value="ECO:0007669"/>
    <property type="project" value="UniProtKB-EC"/>
</dbReference>
<dbReference type="Proteomes" id="UP000530268">
    <property type="component" value="Unassembled WGS sequence"/>
</dbReference>
<comment type="caution">
    <text evidence="1">The sequence shown here is derived from an EMBL/GenBank/DDBJ whole genome shotgun (WGS) entry which is preliminary data.</text>
</comment>
<dbReference type="CDD" id="cd07067">
    <property type="entry name" value="HP_PGM_like"/>
    <property type="match status" value="1"/>
</dbReference>
<reference evidence="1 2" key="1">
    <citation type="submission" date="2020-08" db="EMBL/GenBank/DDBJ databases">
        <title>Genomic Encyclopedia of Type Strains, Phase IV (KMG-IV): sequencing the most valuable type-strain genomes for metagenomic binning, comparative biology and taxonomic classification.</title>
        <authorList>
            <person name="Goeker M."/>
        </authorList>
    </citation>
    <scope>NUCLEOTIDE SEQUENCE [LARGE SCALE GENOMIC DNA]</scope>
    <source>
        <strain evidence="1 2">DSM 102234</strain>
    </source>
</reference>